<name>A0A0F0CL48_9BACT</name>
<dbReference type="EMBL" id="JYNY01000428">
    <property type="protein sequence ID" value="KJJ83982.1"/>
    <property type="molecule type" value="Genomic_DNA"/>
</dbReference>
<gene>
    <name evidence="3" type="ORF">OMAG_002154</name>
</gene>
<evidence type="ECO:0000313" key="3">
    <source>
        <dbReference type="EMBL" id="KJJ83982.1"/>
    </source>
</evidence>
<accession>A0A0F0CL48</accession>
<evidence type="ECO:0000256" key="1">
    <source>
        <dbReference type="ARBA" id="ARBA00022729"/>
    </source>
</evidence>
<keyword evidence="1" id="KW-0732">Signal</keyword>
<sequence>MLFLHYSRKSNSKLKTIIFLSVLFLYCFNSRTAYSKESYDEDTAAFENTTHIGTWVTVFSKEEILYNLKNADKLIKNCKALGINHIYLQIYRADTAYYNSTVLPNDAYSKMLTATGGSDPIEHIISQAHANGIKVYAWLNILSISQNAQGNIIKKYGQSVLTLDRFGRTSLIRGERNEMDKYYIREDQLFLEPGDSRVRQYITSIVSEILKRYPRMDGIHLDYIRYPTAMPFPLGSRFDSHGLSYGYNKINIQNFKQATGLDPSTMPKTRDNFARWDEWRRMQINNLVKEISKIVRNTYPDKKISCAIVPSIDRTYFSTFQNWTYWLKEKFVDYVVLMNYSEDTHLVEMNSKAMLAQTSNSKVHVGIGAHLFSERPSILAEQINTLKELYPGGIAIFSYDDLIKNPSLKKIMEEMAL</sequence>
<dbReference type="PANTHER" id="PTHR43405:SF1">
    <property type="entry name" value="GLYCOSYL HYDROLASE DIGH"/>
    <property type="match status" value="1"/>
</dbReference>
<organism evidence="3 4">
    <name type="scientific">Candidatus Omnitrophus magneticus</name>
    <dbReference type="NCBI Taxonomy" id="1609969"/>
    <lineage>
        <taxon>Bacteria</taxon>
        <taxon>Pseudomonadati</taxon>
        <taxon>Candidatus Omnitrophota</taxon>
        <taxon>Candidatus Omnitrophus</taxon>
    </lineage>
</organism>
<evidence type="ECO:0000313" key="4">
    <source>
        <dbReference type="Proteomes" id="UP000033428"/>
    </source>
</evidence>
<reference evidence="3 4" key="1">
    <citation type="submission" date="2015-02" db="EMBL/GenBank/DDBJ databases">
        <title>Single-cell genomics of uncultivated deep-branching MTB reveals a conserved set of magnetosome genes.</title>
        <authorList>
            <person name="Kolinko S."/>
            <person name="Richter M."/>
            <person name="Glockner F.O."/>
            <person name="Brachmann A."/>
            <person name="Schuler D."/>
        </authorList>
    </citation>
    <scope>NUCLEOTIDE SEQUENCE [LARGE SCALE GENOMIC DNA]</scope>
    <source>
        <strain evidence="3">SKK-01</strain>
    </source>
</reference>
<dbReference type="AlphaFoldDB" id="A0A0F0CL48"/>
<dbReference type="Proteomes" id="UP000033428">
    <property type="component" value="Unassembled WGS sequence"/>
</dbReference>
<dbReference type="PANTHER" id="PTHR43405">
    <property type="entry name" value="GLYCOSYL HYDROLASE DIGH"/>
    <property type="match status" value="1"/>
</dbReference>
<dbReference type="SUPFAM" id="SSF51445">
    <property type="entry name" value="(Trans)glycosidases"/>
    <property type="match status" value="1"/>
</dbReference>
<dbReference type="InterPro" id="IPR017853">
    <property type="entry name" value="GH"/>
</dbReference>
<evidence type="ECO:0000259" key="2">
    <source>
        <dbReference type="Pfam" id="PF02638"/>
    </source>
</evidence>
<proteinExistence type="predicted"/>
<feature type="domain" description="Glycosyl hydrolase-like 10" evidence="2">
    <location>
        <begin position="53"/>
        <end position="368"/>
    </location>
</feature>
<dbReference type="Pfam" id="PF02638">
    <property type="entry name" value="GHL10"/>
    <property type="match status" value="1"/>
</dbReference>
<dbReference type="InterPro" id="IPR003790">
    <property type="entry name" value="GHL10"/>
</dbReference>
<dbReference type="Gene3D" id="3.20.20.80">
    <property type="entry name" value="Glycosidases"/>
    <property type="match status" value="1"/>
</dbReference>
<keyword evidence="4" id="KW-1185">Reference proteome</keyword>
<dbReference type="InterPro" id="IPR052177">
    <property type="entry name" value="Divisome_Glycosyl_Hydrolase"/>
</dbReference>
<comment type="caution">
    <text evidence="3">The sequence shown here is derived from an EMBL/GenBank/DDBJ whole genome shotgun (WGS) entry which is preliminary data.</text>
</comment>
<protein>
    <submittedName>
        <fullName evidence="3">Secreted protein containing DUF187</fullName>
    </submittedName>
</protein>